<keyword evidence="2" id="KW-1133">Transmembrane helix</keyword>
<dbReference type="InterPro" id="IPR036938">
    <property type="entry name" value="PAP2/HPO_sf"/>
</dbReference>
<dbReference type="Gene3D" id="1.20.144.10">
    <property type="entry name" value="Phosphatidic acid phosphatase type 2/haloperoxidase"/>
    <property type="match status" value="1"/>
</dbReference>
<evidence type="ECO:0000259" key="4">
    <source>
        <dbReference type="Pfam" id="PF01569"/>
    </source>
</evidence>
<keyword evidence="1" id="KW-0378">Hydrolase</keyword>
<dbReference type="Pfam" id="PF01569">
    <property type="entry name" value="PAP2"/>
    <property type="match status" value="1"/>
</dbReference>
<proteinExistence type="predicted"/>
<gene>
    <name evidence="5" type="ORF">HID58_026063</name>
</gene>
<feature type="transmembrane region" description="Helical" evidence="2">
    <location>
        <begin position="221"/>
        <end position="237"/>
    </location>
</feature>
<evidence type="ECO:0000256" key="2">
    <source>
        <dbReference type="SAM" id="Phobius"/>
    </source>
</evidence>
<protein>
    <recommendedName>
        <fullName evidence="4">Phosphatidic acid phosphatase type 2/haloperoxidase domain-containing protein</fullName>
    </recommendedName>
</protein>
<comment type="caution">
    <text evidence="5">The sequence shown here is derived from an EMBL/GenBank/DDBJ whole genome shotgun (WGS) entry which is preliminary data.</text>
</comment>
<dbReference type="PANTHER" id="PTHR11247">
    <property type="entry name" value="PALMITOYL-PROTEIN THIOESTERASE/DOLICHYLDIPHOSPHATASE 1"/>
    <property type="match status" value="1"/>
</dbReference>
<evidence type="ECO:0000313" key="5">
    <source>
        <dbReference type="EMBL" id="KAH0918403.1"/>
    </source>
</evidence>
<feature type="signal peptide" evidence="3">
    <location>
        <begin position="1"/>
        <end position="21"/>
    </location>
</feature>
<feature type="transmembrane region" description="Helical" evidence="2">
    <location>
        <begin position="192"/>
        <end position="209"/>
    </location>
</feature>
<dbReference type="EMBL" id="JAGKQM010000007">
    <property type="protein sequence ID" value="KAH0918403.1"/>
    <property type="molecule type" value="Genomic_DNA"/>
</dbReference>
<dbReference type="PANTHER" id="PTHR11247:SF61">
    <property type="entry name" value="(RAPE) HYPOTHETICAL PROTEIN"/>
    <property type="match status" value="1"/>
</dbReference>
<dbReference type="Proteomes" id="UP000824890">
    <property type="component" value="Unassembled WGS sequence"/>
</dbReference>
<organism evidence="5 6">
    <name type="scientific">Brassica napus</name>
    <name type="common">Rape</name>
    <dbReference type="NCBI Taxonomy" id="3708"/>
    <lineage>
        <taxon>Eukaryota</taxon>
        <taxon>Viridiplantae</taxon>
        <taxon>Streptophyta</taxon>
        <taxon>Embryophyta</taxon>
        <taxon>Tracheophyta</taxon>
        <taxon>Spermatophyta</taxon>
        <taxon>Magnoliopsida</taxon>
        <taxon>eudicotyledons</taxon>
        <taxon>Gunneridae</taxon>
        <taxon>Pentapetalae</taxon>
        <taxon>rosids</taxon>
        <taxon>malvids</taxon>
        <taxon>Brassicales</taxon>
        <taxon>Brassicaceae</taxon>
        <taxon>Brassiceae</taxon>
        <taxon>Brassica</taxon>
    </lineage>
</organism>
<evidence type="ECO:0000256" key="3">
    <source>
        <dbReference type="SAM" id="SignalP"/>
    </source>
</evidence>
<keyword evidence="2" id="KW-0472">Membrane</keyword>
<accession>A0ABQ8CMX5</accession>
<reference evidence="5 6" key="1">
    <citation type="submission" date="2021-05" db="EMBL/GenBank/DDBJ databases">
        <title>Genome Assembly of Synthetic Allotetraploid Brassica napus Reveals Homoeologous Exchanges between Subgenomes.</title>
        <authorList>
            <person name="Davis J.T."/>
        </authorList>
    </citation>
    <scope>NUCLEOTIDE SEQUENCE [LARGE SCALE GENOMIC DNA]</scope>
    <source>
        <strain evidence="6">cv. Da-Ae</strain>
        <tissue evidence="5">Seedling</tissue>
    </source>
</reference>
<feature type="chain" id="PRO_5045946478" description="Phosphatidic acid phosphatase type 2/haloperoxidase domain-containing protein" evidence="3">
    <location>
        <begin position="22"/>
        <end position="325"/>
    </location>
</feature>
<keyword evidence="6" id="KW-1185">Reference proteome</keyword>
<keyword evidence="3" id="KW-0732">Signal</keyword>
<evidence type="ECO:0000313" key="6">
    <source>
        <dbReference type="Proteomes" id="UP000824890"/>
    </source>
</evidence>
<feature type="domain" description="Phosphatidic acid phosphatase type 2/haloperoxidase" evidence="4">
    <location>
        <begin position="141"/>
        <end position="238"/>
    </location>
</feature>
<dbReference type="InterPro" id="IPR000326">
    <property type="entry name" value="PAP2/HPO"/>
</dbReference>
<dbReference type="SUPFAM" id="SSF48317">
    <property type="entry name" value="Acid phosphatase/Vanadium-dependent haloperoxidase"/>
    <property type="match status" value="1"/>
</dbReference>
<keyword evidence="2" id="KW-0812">Transmembrane</keyword>
<sequence length="325" mass="35414">MMPFDFLGGLSLYLWIMAASSSLVTFHKLTCSFCFGPSSAPAYLTSGRRRRFWSVSAPQTMADLVKTHARRDGEEERFQALEQDAFINNPTNDLVSDGINAVANRLSKWVVAGLFGSVLLLRHDGAALWAVIGSVSNSALSAALKRILNQERPVATLRSDPGMPSSHAQSISFISVFTIFSVVEWLGTNELSLFLSGLILALASYFTWLRVSQKLHTTSQVVVGAIFGSVYSTLWYITWNSLVLEAFASSFSVQVAFMCYLTEEVGSTSRILSAALLPTSTSLLAVHALRSVVHTTSSFSHGISSIILSASHSRPARHNRSTIQP</sequence>
<name>A0ABQ8CMX5_BRANA</name>
<evidence type="ECO:0000256" key="1">
    <source>
        <dbReference type="ARBA" id="ARBA00022801"/>
    </source>
</evidence>